<evidence type="ECO:0000256" key="1">
    <source>
        <dbReference type="ARBA" id="ARBA00023002"/>
    </source>
</evidence>
<evidence type="ECO:0000256" key="2">
    <source>
        <dbReference type="SAM" id="MobiDB-lite"/>
    </source>
</evidence>
<protein>
    <submittedName>
        <fullName evidence="4">Proline dehydrogenase family protein</fullName>
    </submittedName>
</protein>
<keyword evidence="5" id="KW-1185">Reference proteome</keyword>
<feature type="domain" description="Proline dehydrogenase" evidence="3">
    <location>
        <begin position="76"/>
        <end position="371"/>
    </location>
</feature>
<name>A0A7H0VHW9_9FLAO</name>
<dbReference type="PANTHER" id="PTHR13914">
    <property type="entry name" value="PROLINE OXIDASE"/>
    <property type="match status" value="1"/>
</dbReference>
<reference evidence="4 5" key="1">
    <citation type="submission" date="2020-08" db="EMBL/GenBank/DDBJ databases">
        <title>Croceimicrobium hydrocarbonivorans gen. nov., sp. nov., a novel marine bacterium isolated from a bacterial consortium that degrades polyethylene terephthalate.</title>
        <authorList>
            <person name="Liu R."/>
        </authorList>
    </citation>
    <scope>NUCLEOTIDE SEQUENCE [LARGE SCALE GENOMIC DNA]</scope>
    <source>
        <strain evidence="4 5">A20-9</strain>
    </source>
</reference>
<accession>A0A7H0VHW9</accession>
<sequence>MLDFNDTKTAFILKSDNQLRKAYWLFRLVANSSLVGLGRRASNLAIKLGLPIRTVVKQTVYDQFVGGETIEECQAIIDKLREHGVSALLDFAVEGKETEADFNATKDEIVETIQYAGGHPGIPFGVFKVTGIAPFDLLERHSAGLPFNEVEARAWERAKSRMEEICYTANKYGLRIMIDAEESWIQKAIDEMAREMMERFNRDRVVVINTLQMYRKDRLQFLKDSYHEAREKGYFYGAKLVRGAYMEKERDRAADKKYPDPIHATKADSDQSYDDGIRFLMEHLDTILVVAGSHNEESARLLAEKVNELKLDPKDDRVWFSQLYGMSDNLSFNLAKAGYNVVKYLPFGPVTETLPYLIRRAEENSSASGQSGRELSLIKKEMKRRGLD</sequence>
<keyword evidence="1" id="KW-0560">Oxidoreductase</keyword>
<dbReference type="GO" id="GO:0004657">
    <property type="term" value="F:proline dehydrogenase activity"/>
    <property type="evidence" value="ECO:0007669"/>
    <property type="project" value="InterPro"/>
</dbReference>
<dbReference type="KEGG" id="chyd:H4K34_05615"/>
<evidence type="ECO:0000313" key="4">
    <source>
        <dbReference type="EMBL" id="QNR25317.1"/>
    </source>
</evidence>
<dbReference type="AlphaFoldDB" id="A0A7H0VHW9"/>
<feature type="compositionally biased region" description="Basic and acidic residues" evidence="2">
    <location>
        <begin position="376"/>
        <end position="388"/>
    </location>
</feature>
<dbReference type="RefSeq" id="WP_210759845.1">
    <property type="nucleotide sequence ID" value="NZ_CP060139.1"/>
</dbReference>
<gene>
    <name evidence="4" type="ORF">H4K34_05615</name>
</gene>
<dbReference type="PANTHER" id="PTHR13914:SF0">
    <property type="entry name" value="PROLINE DEHYDROGENASE 1, MITOCHONDRIAL"/>
    <property type="match status" value="1"/>
</dbReference>
<dbReference type="GO" id="GO:0071949">
    <property type="term" value="F:FAD binding"/>
    <property type="evidence" value="ECO:0007669"/>
    <property type="project" value="TreeGrafter"/>
</dbReference>
<dbReference type="Proteomes" id="UP000516305">
    <property type="component" value="Chromosome"/>
</dbReference>
<feature type="region of interest" description="Disordered" evidence="2">
    <location>
        <begin position="363"/>
        <end position="388"/>
    </location>
</feature>
<organism evidence="4 5">
    <name type="scientific">Croceimicrobium hydrocarbonivorans</name>
    <dbReference type="NCBI Taxonomy" id="2761580"/>
    <lineage>
        <taxon>Bacteria</taxon>
        <taxon>Pseudomonadati</taxon>
        <taxon>Bacteroidota</taxon>
        <taxon>Flavobacteriia</taxon>
        <taxon>Flavobacteriales</taxon>
        <taxon>Owenweeksiaceae</taxon>
        <taxon>Croceimicrobium</taxon>
    </lineage>
</organism>
<dbReference type="InterPro" id="IPR002872">
    <property type="entry name" value="Proline_DH_dom"/>
</dbReference>
<dbReference type="Pfam" id="PF01619">
    <property type="entry name" value="Pro_dh"/>
    <property type="match status" value="1"/>
</dbReference>
<evidence type="ECO:0000313" key="5">
    <source>
        <dbReference type="Proteomes" id="UP000516305"/>
    </source>
</evidence>
<dbReference type="Gene3D" id="3.20.20.220">
    <property type="match status" value="1"/>
</dbReference>
<proteinExistence type="predicted"/>
<feature type="compositionally biased region" description="Polar residues" evidence="2">
    <location>
        <begin position="364"/>
        <end position="373"/>
    </location>
</feature>
<dbReference type="EMBL" id="CP060139">
    <property type="protein sequence ID" value="QNR25317.1"/>
    <property type="molecule type" value="Genomic_DNA"/>
</dbReference>
<dbReference type="GO" id="GO:0010133">
    <property type="term" value="P:L-proline catabolic process to L-glutamate"/>
    <property type="evidence" value="ECO:0007669"/>
    <property type="project" value="TreeGrafter"/>
</dbReference>
<evidence type="ECO:0000259" key="3">
    <source>
        <dbReference type="Pfam" id="PF01619"/>
    </source>
</evidence>
<dbReference type="InterPro" id="IPR029041">
    <property type="entry name" value="FAD-linked_oxidoreductase-like"/>
</dbReference>
<dbReference type="SUPFAM" id="SSF51730">
    <property type="entry name" value="FAD-linked oxidoreductase"/>
    <property type="match status" value="1"/>
</dbReference>
<dbReference type="InterPro" id="IPR015659">
    <property type="entry name" value="Proline_oxidase"/>
</dbReference>